<organism evidence="1 2">
    <name type="scientific">Klebsiella pneumoniae subsp. pneumoniae (strain HS11286)</name>
    <dbReference type="NCBI Taxonomy" id="1125630"/>
    <lineage>
        <taxon>Bacteria</taxon>
        <taxon>Pseudomonadati</taxon>
        <taxon>Pseudomonadota</taxon>
        <taxon>Gammaproteobacteria</taxon>
        <taxon>Enterobacterales</taxon>
        <taxon>Enterobacteriaceae</taxon>
        <taxon>Klebsiella/Raoultella group</taxon>
        <taxon>Klebsiella</taxon>
        <taxon>Klebsiella pneumoniae complex</taxon>
    </lineage>
</organism>
<accession>A0A0H3GZX1</accession>
<evidence type="ECO:0000313" key="2">
    <source>
        <dbReference type="Proteomes" id="UP000007841"/>
    </source>
</evidence>
<keyword evidence="2" id="KW-1185">Reference proteome</keyword>
<dbReference type="HOGENOM" id="CLU_3153933_0_0_6"/>
<dbReference type="PATRIC" id="fig|1125630.4.peg.3234"/>
<name>A0A0H3GZX1_KLEPH</name>
<reference evidence="1 2" key="1">
    <citation type="journal article" date="2012" name="J. Bacteriol.">
        <title>Complete genome sequence of Klebsiella pneumoniae subsp. pneumoniae HS11286, a multidrug-resistant strain isolated from human sputum.</title>
        <authorList>
            <person name="Liu P."/>
            <person name="Li P."/>
            <person name="Jiang X."/>
            <person name="Bi D."/>
            <person name="Xie Y."/>
            <person name="Tai C."/>
            <person name="Deng Z."/>
            <person name="Rajakumar K."/>
            <person name="Ou H.Y."/>
        </authorList>
    </citation>
    <scope>NUCLEOTIDE SEQUENCE [LARGE SCALE GENOMIC DNA]</scope>
    <source>
        <strain evidence="1 2">HS11286</strain>
    </source>
</reference>
<dbReference type="RefSeq" id="YP_005227621.1">
    <property type="nucleotide sequence ID" value="NC_016845.1"/>
</dbReference>
<gene>
    <name evidence="1" type="ordered locus">KPHS_33210</name>
</gene>
<dbReference type="KEGG" id="kpm:KPHS_33210"/>
<dbReference type="RefSeq" id="WP_004145506.1">
    <property type="nucleotide sequence ID" value="NC_016845.1"/>
</dbReference>
<dbReference type="AlphaFoldDB" id="A0A0H3GZX1"/>
<protein>
    <submittedName>
        <fullName evidence="1">Uncharacterized protein</fullName>
    </submittedName>
</protein>
<sequence length="48" mass="5474">MLYANRFSSRFPHLKAVFLPCLQNLMLGKNKAQHEIVNLTAQGWCGLL</sequence>
<proteinExistence type="predicted"/>
<dbReference type="STRING" id="1125630.KPHS_33210"/>
<evidence type="ECO:0000313" key="1">
    <source>
        <dbReference type="EMBL" id="AEW62019.1"/>
    </source>
</evidence>
<dbReference type="GeneID" id="11848344"/>
<dbReference type="Proteomes" id="UP000007841">
    <property type="component" value="Chromosome"/>
</dbReference>
<dbReference type="EMBL" id="CP003200">
    <property type="protein sequence ID" value="AEW62019.1"/>
    <property type="molecule type" value="Genomic_DNA"/>
</dbReference>